<feature type="transmembrane region" description="Helical" evidence="9">
    <location>
        <begin position="155"/>
        <end position="177"/>
    </location>
</feature>
<evidence type="ECO:0000256" key="1">
    <source>
        <dbReference type="ARBA" id="ARBA00004141"/>
    </source>
</evidence>
<name>A0A5R9PDC5_9GAMM</name>
<evidence type="ECO:0000256" key="8">
    <source>
        <dbReference type="ARBA" id="ARBA00023136"/>
    </source>
</evidence>
<evidence type="ECO:0000256" key="9">
    <source>
        <dbReference type="SAM" id="Phobius"/>
    </source>
</evidence>
<dbReference type="EMBL" id="SROY01000008">
    <property type="protein sequence ID" value="TLX20758.1"/>
    <property type="molecule type" value="Genomic_DNA"/>
</dbReference>
<evidence type="ECO:0000313" key="12">
    <source>
        <dbReference type="EMBL" id="TLX20758.1"/>
    </source>
</evidence>
<feature type="transmembrane region" description="Helical" evidence="9">
    <location>
        <begin position="183"/>
        <end position="200"/>
    </location>
</feature>
<dbReference type="PANTHER" id="PTHR11562:SF17">
    <property type="entry name" value="RE54080P-RELATED"/>
    <property type="match status" value="1"/>
</dbReference>
<evidence type="ECO:0000256" key="5">
    <source>
        <dbReference type="ARBA" id="ARBA00022906"/>
    </source>
</evidence>
<dbReference type="AlphaFoldDB" id="A0A5R9PDC5"/>
<keyword evidence="3" id="KW-0813">Transport</keyword>
<dbReference type="InterPro" id="IPR058533">
    <property type="entry name" value="Cation_efflux_TM"/>
</dbReference>
<gene>
    <name evidence="12" type="ORF">E5S66_13205</name>
</gene>
<evidence type="ECO:0000259" key="10">
    <source>
        <dbReference type="Pfam" id="PF01545"/>
    </source>
</evidence>
<accession>A0A5R9PDC5</accession>
<protein>
    <submittedName>
        <fullName evidence="12">Cation transporter</fullName>
    </submittedName>
</protein>
<dbReference type="InterPro" id="IPR027470">
    <property type="entry name" value="Cation_efflux_CTD"/>
</dbReference>
<sequence>MAEGHEHVSEIKYEKPLWWAFGLTSVFLIAEVIGGLITNSLALLSDAAHMGTDVIALAISLFAVRMSRKPPDAKRTYGFARMEAIGALVNGGMLFLVAGYILWEAVGRFRQPPDVASTGMLVIAALGLVVNLISMRLLKAGSGDSLNVKGAYLEVWADMLGSVGVIGGAIIIMMTGWTLADPIIAVLIGLWVLPRTWTLLRAAGGVLMQSVPAGMDLDKVRDMMLAHPGVAKVHDLHVWALGSKEPVLTAHIILADETQPPDVVRQSLATALTAAFDIEHATLQVDASTVVEGPIHA</sequence>
<dbReference type="InterPro" id="IPR036837">
    <property type="entry name" value="Cation_efflux_CTD_sf"/>
</dbReference>
<dbReference type="RefSeq" id="WP_138349966.1">
    <property type="nucleotide sequence ID" value="NZ_SROY01000008.1"/>
</dbReference>
<comment type="subcellular location">
    <subcellularLocation>
        <location evidence="1">Membrane</location>
        <topology evidence="1">Multi-pass membrane protein</topology>
    </subcellularLocation>
</comment>
<evidence type="ECO:0000313" key="13">
    <source>
        <dbReference type="Proteomes" id="UP000308508"/>
    </source>
</evidence>
<keyword evidence="13" id="KW-1185">Reference proteome</keyword>
<keyword evidence="8 9" id="KW-0472">Membrane</keyword>
<keyword evidence="5" id="KW-0862">Zinc</keyword>
<dbReference type="GO" id="GO:0005886">
    <property type="term" value="C:plasma membrane"/>
    <property type="evidence" value="ECO:0007669"/>
    <property type="project" value="TreeGrafter"/>
</dbReference>
<organism evidence="12 13">
    <name type="scientific">Thermomonas fusca</name>
    <dbReference type="NCBI Taxonomy" id="215690"/>
    <lineage>
        <taxon>Bacteria</taxon>
        <taxon>Pseudomonadati</taxon>
        <taxon>Pseudomonadota</taxon>
        <taxon>Gammaproteobacteria</taxon>
        <taxon>Lysobacterales</taxon>
        <taxon>Lysobacteraceae</taxon>
        <taxon>Thermomonas</taxon>
    </lineage>
</organism>
<keyword evidence="5" id="KW-0864">Zinc transport</keyword>
<dbReference type="InterPro" id="IPR002524">
    <property type="entry name" value="Cation_efflux"/>
</dbReference>
<evidence type="ECO:0000256" key="4">
    <source>
        <dbReference type="ARBA" id="ARBA00022692"/>
    </source>
</evidence>
<dbReference type="SUPFAM" id="SSF161111">
    <property type="entry name" value="Cation efflux protein transmembrane domain-like"/>
    <property type="match status" value="1"/>
</dbReference>
<keyword evidence="7" id="KW-0406">Ion transport</keyword>
<evidence type="ECO:0000256" key="6">
    <source>
        <dbReference type="ARBA" id="ARBA00022989"/>
    </source>
</evidence>
<keyword evidence="4 9" id="KW-0812">Transmembrane</keyword>
<feature type="transmembrane region" description="Helical" evidence="9">
    <location>
        <begin position="43"/>
        <end position="64"/>
    </location>
</feature>
<evidence type="ECO:0000256" key="3">
    <source>
        <dbReference type="ARBA" id="ARBA00022448"/>
    </source>
</evidence>
<dbReference type="Gene3D" id="1.20.1510.10">
    <property type="entry name" value="Cation efflux protein transmembrane domain"/>
    <property type="match status" value="1"/>
</dbReference>
<evidence type="ECO:0000259" key="11">
    <source>
        <dbReference type="Pfam" id="PF16916"/>
    </source>
</evidence>
<dbReference type="InterPro" id="IPR027469">
    <property type="entry name" value="Cation_efflux_TMD_sf"/>
</dbReference>
<dbReference type="SUPFAM" id="SSF160240">
    <property type="entry name" value="Cation efflux protein cytoplasmic domain-like"/>
    <property type="match status" value="1"/>
</dbReference>
<dbReference type="NCBIfam" id="TIGR01297">
    <property type="entry name" value="CDF"/>
    <property type="match status" value="1"/>
</dbReference>
<evidence type="ECO:0000256" key="7">
    <source>
        <dbReference type="ARBA" id="ARBA00023065"/>
    </source>
</evidence>
<feature type="transmembrane region" description="Helical" evidence="9">
    <location>
        <begin position="17"/>
        <end position="37"/>
    </location>
</feature>
<dbReference type="Proteomes" id="UP000308508">
    <property type="component" value="Unassembled WGS sequence"/>
</dbReference>
<feature type="transmembrane region" description="Helical" evidence="9">
    <location>
        <begin position="84"/>
        <end position="103"/>
    </location>
</feature>
<comment type="similarity">
    <text evidence="2">Belongs to the cation diffusion facilitator (CDF) transporter (TC 2.A.4) family. SLC30A subfamily.</text>
</comment>
<dbReference type="GO" id="GO:0005385">
    <property type="term" value="F:zinc ion transmembrane transporter activity"/>
    <property type="evidence" value="ECO:0007669"/>
    <property type="project" value="TreeGrafter"/>
</dbReference>
<reference evidence="12 13" key="1">
    <citation type="submission" date="2019-04" db="EMBL/GenBank/DDBJ databases">
        <authorList>
            <person name="Grouzdev D.S."/>
            <person name="Nazina T.N."/>
        </authorList>
    </citation>
    <scope>NUCLEOTIDE SEQUENCE [LARGE SCALE GENOMIC DNA]</scope>
    <source>
        <strain evidence="12 13">SHC 3-19</strain>
    </source>
</reference>
<keyword evidence="6 9" id="KW-1133">Transmembrane helix</keyword>
<comment type="caution">
    <text evidence="12">The sequence shown here is derived from an EMBL/GenBank/DDBJ whole genome shotgun (WGS) entry which is preliminary data.</text>
</comment>
<evidence type="ECO:0000256" key="2">
    <source>
        <dbReference type="ARBA" id="ARBA00008873"/>
    </source>
</evidence>
<proteinExistence type="inferred from homology"/>
<feature type="domain" description="Cation efflux protein cytoplasmic" evidence="11">
    <location>
        <begin position="214"/>
        <end position="286"/>
    </location>
</feature>
<dbReference type="Pfam" id="PF16916">
    <property type="entry name" value="ZT_dimer"/>
    <property type="match status" value="1"/>
</dbReference>
<dbReference type="STRING" id="1123377.GCA_000423885_00867"/>
<dbReference type="PANTHER" id="PTHR11562">
    <property type="entry name" value="CATION EFFLUX PROTEIN/ ZINC TRANSPORTER"/>
    <property type="match status" value="1"/>
</dbReference>
<dbReference type="InterPro" id="IPR050681">
    <property type="entry name" value="CDF/SLC30A"/>
</dbReference>
<feature type="domain" description="Cation efflux protein transmembrane" evidence="10">
    <location>
        <begin position="18"/>
        <end position="208"/>
    </location>
</feature>
<dbReference type="Pfam" id="PF01545">
    <property type="entry name" value="Cation_efflux"/>
    <property type="match status" value="1"/>
</dbReference>
<feature type="transmembrane region" description="Helical" evidence="9">
    <location>
        <begin position="115"/>
        <end position="134"/>
    </location>
</feature>